<evidence type="ECO:0000313" key="1">
    <source>
        <dbReference type="EMBL" id="NOK37359.1"/>
    </source>
</evidence>
<protein>
    <recommendedName>
        <fullName evidence="3">STAS domain-containing protein</fullName>
    </recommendedName>
</protein>
<evidence type="ECO:0000313" key="2">
    <source>
        <dbReference type="Proteomes" id="UP000563426"/>
    </source>
</evidence>
<evidence type="ECO:0008006" key="3">
    <source>
        <dbReference type="Google" id="ProtNLM"/>
    </source>
</evidence>
<proteinExistence type="predicted"/>
<dbReference type="Proteomes" id="UP000563426">
    <property type="component" value="Unassembled WGS sequence"/>
</dbReference>
<dbReference type="AlphaFoldDB" id="A0A3A8HQJ1"/>
<organism evidence="1 2">
    <name type="scientific">Corallococcus exercitus</name>
    <dbReference type="NCBI Taxonomy" id="2316736"/>
    <lineage>
        <taxon>Bacteria</taxon>
        <taxon>Pseudomonadati</taxon>
        <taxon>Myxococcota</taxon>
        <taxon>Myxococcia</taxon>
        <taxon>Myxococcales</taxon>
        <taxon>Cystobacterineae</taxon>
        <taxon>Myxococcaceae</taxon>
        <taxon>Corallococcus</taxon>
    </lineage>
</organism>
<accession>A0A3A8HQJ1</accession>
<dbReference type="EMBL" id="JABFJV010000220">
    <property type="protein sequence ID" value="NOK37359.1"/>
    <property type="molecule type" value="Genomic_DNA"/>
</dbReference>
<keyword evidence="2" id="KW-1185">Reference proteome</keyword>
<dbReference type="OrthoDB" id="5509182at2"/>
<sequence length="156" mass="17503">MYTLDEALWPLVIVQRGDTTTDPEMESLLQSLSKLIKRREPYVLVIDFSRSRPLTHSQRMMLADHQTQHADLARDYCKGFFVVINSATARLARAVTSFIRPSTDQHEVVSSLDEALERSAVRFEQAGVHMGAFIARAHARRLKAGVAPSSASARHD</sequence>
<comment type="caution">
    <text evidence="1">The sequence shown here is derived from an EMBL/GenBank/DDBJ whole genome shotgun (WGS) entry which is preliminary data.</text>
</comment>
<reference evidence="1 2" key="1">
    <citation type="submission" date="2020-05" db="EMBL/GenBank/DDBJ databases">
        <authorList>
            <person name="Whitworth D."/>
        </authorList>
    </citation>
    <scope>NUCLEOTIDE SEQUENCE [LARGE SCALE GENOMIC DNA]</scope>
    <source>
        <strain evidence="1 2">AB043B</strain>
    </source>
</reference>
<dbReference type="RefSeq" id="WP_120527997.1">
    <property type="nucleotide sequence ID" value="NZ_JABFJV010000220.1"/>
</dbReference>
<gene>
    <name evidence="1" type="ORF">HMI49_29610</name>
</gene>
<name>A0A3A8HQJ1_9BACT</name>